<dbReference type="RefSeq" id="WP_012634639.1">
    <property type="nucleotide sequence ID" value="NC_011898.1"/>
</dbReference>
<sequence>MCIRITLIFENIYDEVSINSVAKSYDRRFKIVNNPIILSQLPDGERWFESAYSSCECSTGIGSFELFTRNVENVIEQLKDKSIAEEVRTEEVKRKSMYKKDVDNWGEFIKSLIRKYNFKRVGLLMHFTDDDLARADFLILDKYVVKYSDINPEVLMKIKNELYIILWIIKLVKAKQIKVRNIREG</sequence>
<reference evidence="1 2" key="1">
    <citation type="submission" date="2009-01" db="EMBL/GenBank/DDBJ databases">
        <title>Complete sequence of Clostridium cellulolyticum H10.</title>
        <authorList>
            <consortium name="US DOE Joint Genome Institute"/>
            <person name="Lucas S."/>
            <person name="Copeland A."/>
            <person name="Lapidus A."/>
            <person name="Glavina del Rio T."/>
            <person name="Dalin E."/>
            <person name="Tice H."/>
            <person name="Bruce D."/>
            <person name="Goodwin L."/>
            <person name="Pitluck S."/>
            <person name="Chertkov O."/>
            <person name="Saunders E."/>
            <person name="Brettin T."/>
            <person name="Detter J.C."/>
            <person name="Han C."/>
            <person name="Larimer F."/>
            <person name="Land M."/>
            <person name="Hauser L."/>
            <person name="Kyrpides N."/>
            <person name="Ivanova N."/>
            <person name="Zhou J."/>
            <person name="Richardson P."/>
        </authorList>
    </citation>
    <scope>NUCLEOTIDE SEQUENCE [LARGE SCALE GENOMIC DNA]</scope>
    <source>
        <strain evidence="2">ATCC 35319 / DSM 5812 / JCM 6584 / H10</strain>
    </source>
</reference>
<dbReference type="OrthoDB" id="333441at2"/>
<dbReference type="EMBL" id="CP001348">
    <property type="protein sequence ID" value="ACL74574.1"/>
    <property type="molecule type" value="Genomic_DNA"/>
</dbReference>
<dbReference type="STRING" id="394503.Ccel_0187"/>
<protein>
    <submittedName>
        <fullName evidence="1">Uncharacterized protein</fullName>
    </submittedName>
</protein>
<gene>
    <name evidence="1" type="ordered locus">Ccel_0187</name>
</gene>
<evidence type="ECO:0000313" key="1">
    <source>
        <dbReference type="EMBL" id="ACL74574.1"/>
    </source>
</evidence>
<dbReference type="Proteomes" id="UP000001349">
    <property type="component" value="Chromosome"/>
</dbReference>
<accession>B8I4M0</accession>
<proteinExistence type="predicted"/>
<organism evidence="1 2">
    <name type="scientific">Ruminiclostridium cellulolyticum (strain ATCC 35319 / DSM 5812 / JCM 6584 / H10)</name>
    <name type="common">Clostridium cellulolyticum</name>
    <dbReference type="NCBI Taxonomy" id="394503"/>
    <lineage>
        <taxon>Bacteria</taxon>
        <taxon>Bacillati</taxon>
        <taxon>Bacillota</taxon>
        <taxon>Clostridia</taxon>
        <taxon>Eubacteriales</taxon>
        <taxon>Oscillospiraceae</taxon>
        <taxon>Ruminiclostridium</taxon>
    </lineage>
</organism>
<dbReference type="AlphaFoldDB" id="B8I4M0"/>
<name>B8I4M0_RUMCH</name>
<keyword evidence="2" id="KW-1185">Reference proteome</keyword>
<evidence type="ECO:0000313" key="2">
    <source>
        <dbReference type="Proteomes" id="UP000001349"/>
    </source>
</evidence>
<dbReference type="KEGG" id="cce:Ccel_0187"/>
<dbReference type="HOGENOM" id="CLU_1458889_0_0_9"/>